<sequence>MAEEITNIFPIVLLRDRLMPNLFNEDIADITYWAGKSLAREFELHGIKAIIDFFNDAGFGTLTMHSQKATMQKWHLTGQVIETRLNEEKVPDFNLEAGFIAQQTQQQLGFGAEAQVEINKNIVILTVLTESAGTLQD</sequence>
<keyword evidence="2" id="KW-1185">Reference proteome</keyword>
<name>A0A7G9T5U9_9LACO</name>
<accession>A0A7G9T5U9</accession>
<dbReference type="KEGG" id="wdi:H9L19_00790"/>
<protein>
    <submittedName>
        <fullName evidence="1">YslB family protein</fullName>
    </submittedName>
</protein>
<dbReference type="SUPFAM" id="SSF111126">
    <property type="entry name" value="Ligand-binding domain in the NO signalling and Golgi transport"/>
    <property type="match status" value="1"/>
</dbReference>
<reference evidence="1 2" key="1">
    <citation type="submission" date="2020-08" db="EMBL/GenBank/DDBJ databases">
        <title>Genome sequence of Weissella diestrammenae KACC 16890T.</title>
        <authorList>
            <person name="Hyun D.-W."/>
            <person name="Bae J.-W."/>
        </authorList>
    </citation>
    <scope>NUCLEOTIDE SEQUENCE [LARGE SCALE GENOMIC DNA]</scope>
    <source>
        <strain evidence="1 2">KACC 16890</strain>
    </source>
</reference>
<dbReference type="InterPro" id="IPR024096">
    <property type="entry name" value="NO_sig/Golgi_transp_ligand-bd"/>
</dbReference>
<dbReference type="AlphaFoldDB" id="A0A7G9T5U9"/>
<evidence type="ECO:0000313" key="1">
    <source>
        <dbReference type="EMBL" id="QNN75474.1"/>
    </source>
</evidence>
<evidence type="ECO:0000313" key="2">
    <source>
        <dbReference type="Proteomes" id="UP000515800"/>
    </source>
</evidence>
<dbReference type="EMBL" id="CP060724">
    <property type="protein sequence ID" value="QNN75474.1"/>
    <property type="molecule type" value="Genomic_DNA"/>
</dbReference>
<organism evidence="1 2">
    <name type="scientific">Weissella diestrammenae</name>
    <dbReference type="NCBI Taxonomy" id="1162633"/>
    <lineage>
        <taxon>Bacteria</taxon>
        <taxon>Bacillati</taxon>
        <taxon>Bacillota</taxon>
        <taxon>Bacilli</taxon>
        <taxon>Lactobacillales</taxon>
        <taxon>Lactobacillaceae</taxon>
        <taxon>Weissella</taxon>
    </lineage>
</organism>
<dbReference type="Pfam" id="PF10702">
    <property type="entry name" value="DUF2507"/>
    <property type="match status" value="1"/>
</dbReference>
<proteinExistence type="predicted"/>
<dbReference type="InterPro" id="IPR019642">
    <property type="entry name" value="DUF2507"/>
</dbReference>
<dbReference type="Gene3D" id="3.30.1380.20">
    <property type="entry name" value="Trafficking protein particle complex subunit 3"/>
    <property type="match status" value="1"/>
</dbReference>
<gene>
    <name evidence="1" type="ORF">H9L19_00790</name>
</gene>
<dbReference type="RefSeq" id="WP_187529307.1">
    <property type="nucleotide sequence ID" value="NZ_CP060724.1"/>
</dbReference>
<dbReference type="Proteomes" id="UP000515800">
    <property type="component" value="Chromosome"/>
</dbReference>